<feature type="region of interest" description="Disordered" evidence="1">
    <location>
        <begin position="246"/>
        <end position="591"/>
    </location>
</feature>
<dbReference type="CDD" id="cd00060">
    <property type="entry name" value="FHA"/>
    <property type="match status" value="1"/>
</dbReference>
<name>A0A6M0K300_9GAMM</name>
<feature type="compositionally biased region" description="Basic and acidic residues" evidence="1">
    <location>
        <begin position="543"/>
        <end position="555"/>
    </location>
</feature>
<dbReference type="Gene3D" id="2.60.200.20">
    <property type="match status" value="1"/>
</dbReference>
<dbReference type="EMBL" id="JAAIJQ010000048">
    <property type="protein sequence ID" value="NEV63333.1"/>
    <property type="molecule type" value="Genomic_DNA"/>
</dbReference>
<feature type="domain" description="FHA" evidence="2">
    <location>
        <begin position="32"/>
        <end position="82"/>
    </location>
</feature>
<evidence type="ECO:0000313" key="3">
    <source>
        <dbReference type="EMBL" id="NEV63333.1"/>
    </source>
</evidence>
<accession>A0A6M0K300</accession>
<dbReference type="AlphaFoldDB" id="A0A6M0K300"/>
<sequence>MKPKLELALSVLTYDGRPPKRALAARVAGDTCVIGRHASCQLELPDPDREISGHHVLIYRRDGGFSVTDVSTNGTFLNEAEEPLDPSQAVDLRDGDRLTIGRYVVEVAFAQAAGAPSQADEVGEPSVAADPVPARSACPDILDLIGPAPTDLAGEAPDGQAMPTPGAATEQLAVVPEALLTPGLGGAELQAPGADSGRLPAGDARQGPELPQDAAGGEAPAPSLASFVPDPADVPTMLVQLQNEPARATPGATDHQGMAPPRDPGPESPVPSSRERPPSALASAKHGPVAADAPTQILPAPDLPALQRPAEEGGREPAAPREGTQEQPAALGEGHPAGRESLVNGHGSSRPVEARAASAETAEMPRVGGQSVGAVLPKTPSTARPQPPQSSASLLPPPATPAAPQQSESGVDASRAGAGADVSPPAQDGSASLDAPTVMVKVAVSESDAVGRARADRDAEPRGGSPAGGPGQSLPGVLGGGRAAAPPVQAELRHRVQRATAPGPALDLSDAAATAIPPGLGVSQAPSGGAGAEAAQTISGETRGSEHPVVVDERPTAPPAPKASPQPPITSDADPGRTTEGPRQAVGHGRAQVLDDATRIRAPSEPAPAKPLSPSELGQIEAFLAGLGAGSAEEIGDAARLMRTSGALLRTMTQGLVTAAMAQEHLNSELRRGMPAAPPEGGNPFRFCLDIDDTLARVLWRPGCEYLDPSAAARQAFDAIEVHQAASMAGLRAVLKALLARLEPHAIEQEIGAQAGLGQLLPNARKARCWDLFMAAFEEIADDVSEDFAKVFGDAFTHAYDDEAERLRRENQGRRAKQGR</sequence>
<dbReference type="InterPro" id="IPR008984">
    <property type="entry name" value="SMAD_FHA_dom_sf"/>
</dbReference>
<dbReference type="Pfam" id="PF00498">
    <property type="entry name" value="FHA"/>
    <property type="match status" value="1"/>
</dbReference>
<dbReference type="Pfam" id="PF20232">
    <property type="entry name" value="T6SS_FHA_C"/>
    <property type="match status" value="1"/>
</dbReference>
<gene>
    <name evidence="3" type="primary">tagH</name>
    <name evidence="3" type="ORF">G3446_15805</name>
</gene>
<dbReference type="InterPro" id="IPR000253">
    <property type="entry name" value="FHA_dom"/>
</dbReference>
<feature type="compositionally biased region" description="Pro residues" evidence="1">
    <location>
        <begin position="556"/>
        <end position="568"/>
    </location>
</feature>
<feature type="compositionally biased region" description="Basic and acidic residues" evidence="1">
    <location>
        <begin position="449"/>
        <end position="461"/>
    </location>
</feature>
<feature type="region of interest" description="Disordered" evidence="1">
    <location>
        <begin position="114"/>
        <end position="165"/>
    </location>
</feature>
<dbReference type="InterPro" id="IPR046883">
    <property type="entry name" value="T6SS_FHA_C"/>
</dbReference>
<dbReference type="NCBIfam" id="TIGR03354">
    <property type="entry name" value="VI_FHA"/>
    <property type="match status" value="1"/>
</dbReference>
<evidence type="ECO:0000256" key="1">
    <source>
        <dbReference type="SAM" id="MobiDB-lite"/>
    </source>
</evidence>
<comment type="caution">
    <text evidence="3">The sequence shown here is derived from an EMBL/GenBank/DDBJ whole genome shotgun (WGS) entry which is preliminary data.</text>
</comment>
<dbReference type="PROSITE" id="PS50006">
    <property type="entry name" value="FHA_DOMAIN"/>
    <property type="match status" value="1"/>
</dbReference>
<organism evidence="3 4">
    <name type="scientific">Thiorhodococcus minor</name>
    <dbReference type="NCBI Taxonomy" id="57489"/>
    <lineage>
        <taxon>Bacteria</taxon>
        <taxon>Pseudomonadati</taxon>
        <taxon>Pseudomonadota</taxon>
        <taxon>Gammaproteobacteria</taxon>
        <taxon>Chromatiales</taxon>
        <taxon>Chromatiaceae</taxon>
        <taxon>Thiorhodococcus</taxon>
    </lineage>
</organism>
<evidence type="ECO:0000259" key="2">
    <source>
        <dbReference type="PROSITE" id="PS50006"/>
    </source>
</evidence>
<feature type="region of interest" description="Disordered" evidence="1">
    <location>
        <begin position="183"/>
        <end position="231"/>
    </location>
</feature>
<dbReference type="RefSeq" id="WP_164453798.1">
    <property type="nucleotide sequence ID" value="NZ_JAAIJQ010000048.1"/>
</dbReference>
<dbReference type="SUPFAM" id="SSF49879">
    <property type="entry name" value="SMAD/FHA domain"/>
    <property type="match status" value="1"/>
</dbReference>
<dbReference type="SMART" id="SM00240">
    <property type="entry name" value="FHA"/>
    <property type="match status" value="1"/>
</dbReference>
<dbReference type="Proteomes" id="UP000483379">
    <property type="component" value="Unassembled WGS sequence"/>
</dbReference>
<protein>
    <submittedName>
        <fullName evidence="3">Type VI secretion system-associated FHA domain protein TagH</fullName>
    </submittedName>
</protein>
<evidence type="ECO:0000313" key="4">
    <source>
        <dbReference type="Proteomes" id="UP000483379"/>
    </source>
</evidence>
<proteinExistence type="predicted"/>
<reference evidence="3 4" key="1">
    <citation type="submission" date="2020-02" db="EMBL/GenBank/DDBJ databases">
        <title>Genome sequences of Thiorhodococcus mannitoliphagus and Thiorhodococcus minor, purple sulfur photosynthetic bacteria in the gammaproteobacterial family, Chromatiaceae.</title>
        <authorList>
            <person name="Aviles F.A."/>
            <person name="Meyer T.E."/>
            <person name="Kyndt J.A."/>
        </authorList>
    </citation>
    <scope>NUCLEOTIDE SEQUENCE [LARGE SCALE GENOMIC DNA]</scope>
    <source>
        <strain evidence="3 4">DSM 11518</strain>
    </source>
</reference>
<keyword evidence="4" id="KW-1185">Reference proteome</keyword>
<feature type="compositionally biased region" description="Gly residues" evidence="1">
    <location>
        <begin position="465"/>
        <end position="482"/>
    </location>
</feature>
<feature type="compositionally biased region" description="Basic and acidic residues" evidence="1">
    <location>
        <begin position="309"/>
        <end position="319"/>
    </location>
</feature>
<dbReference type="InterPro" id="IPR017735">
    <property type="entry name" value="T6SS_FHA"/>
</dbReference>
<feature type="compositionally biased region" description="Low complexity" evidence="1">
    <location>
        <begin position="379"/>
        <end position="394"/>
    </location>
</feature>